<keyword evidence="3" id="KW-0540">Nuclease</keyword>
<feature type="region of interest" description="Disordered" evidence="2">
    <location>
        <begin position="113"/>
        <end position="136"/>
    </location>
</feature>
<feature type="coiled-coil region" evidence="1">
    <location>
        <begin position="209"/>
        <end position="258"/>
    </location>
</feature>
<evidence type="ECO:0000256" key="1">
    <source>
        <dbReference type="SAM" id="Coils"/>
    </source>
</evidence>
<evidence type="ECO:0000313" key="3">
    <source>
        <dbReference type="EMBL" id="PRP75955.1"/>
    </source>
</evidence>
<comment type="caution">
    <text evidence="3">The sequence shown here is derived from an EMBL/GenBank/DDBJ whole genome shotgun (WGS) entry which is preliminary data.</text>
</comment>
<feature type="region of interest" description="Disordered" evidence="2">
    <location>
        <begin position="1"/>
        <end position="21"/>
    </location>
</feature>
<keyword evidence="3" id="KW-0378">Hydrolase</keyword>
<keyword evidence="3" id="KW-0269">Exonuclease</keyword>
<protein>
    <submittedName>
        <fullName evidence="3">Exonuclease</fullName>
    </submittedName>
</protein>
<dbReference type="AlphaFoldDB" id="A0A2P6MW78"/>
<dbReference type="Proteomes" id="UP000241769">
    <property type="component" value="Unassembled WGS sequence"/>
</dbReference>
<sequence length="350" mass="40282">MDSPGSDDEWESDGSWSAEDDEDDGEIWLLVKLMRPAEALPVHHSTLSTIYNGIITIRDQLKTSNQLLRKASTGSTAHPNYQSINRELHEAFYESKHILKSIRNDSRLKKPEEITVSSDVSRGTIDRDQESNQSQLIDVSQMKEIISHHANVQTMLETKLENMSQENEFLRRKSQEGRNPPQTKGKEKSSRSSFNSRSSDHLPRSSITIDELAVINSQLQYRNQELERELRAARAENRNQTKDLSKRAQSLNDQLQDEIKVMRSSYEAVILERAKWDEKTNELIQRAVATTKRDSEKHHKSILLRNQENAEKRVESLTRRVKELEARNVQLKNELNVKKVSAPAVDECTK</sequence>
<dbReference type="EMBL" id="MDYQ01000353">
    <property type="protein sequence ID" value="PRP75955.1"/>
    <property type="molecule type" value="Genomic_DNA"/>
</dbReference>
<feature type="coiled-coil region" evidence="1">
    <location>
        <begin position="300"/>
        <end position="341"/>
    </location>
</feature>
<name>A0A2P6MW78_9EUKA</name>
<dbReference type="GO" id="GO:0004527">
    <property type="term" value="F:exonuclease activity"/>
    <property type="evidence" value="ECO:0007669"/>
    <property type="project" value="UniProtKB-KW"/>
</dbReference>
<organism evidence="3 4">
    <name type="scientific">Planoprotostelium fungivorum</name>
    <dbReference type="NCBI Taxonomy" id="1890364"/>
    <lineage>
        <taxon>Eukaryota</taxon>
        <taxon>Amoebozoa</taxon>
        <taxon>Evosea</taxon>
        <taxon>Variosea</taxon>
        <taxon>Cavosteliida</taxon>
        <taxon>Cavosteliaceae</taxon>
        <taxon>Planoprotostelium</taxon>
    </lineage>
</organism>
<dbReference type="InParanoid" id="A0A2P6MW78"/>
<proteinExistence type="predicted"/>
<gene>
    <name evidence="3" type="ORF">PROFUN_01671</name>
</gene>
<keyword evidence="4" id="KW-1185">Reference proteome</keyword>
<reference evidence="3 4" key="1">
    <citation type="journal article" date="2018" name="Genome Biol. Evol.">
        <title>Multiple Roots of Fruiting Body Formation in Amoebozoa.</title>
        <authorList>
            <person name="Hillmann F."/>
            <person name="Forbes G."/>
            <person name="Novohradska S."/>
            <person name="Ferling I."/>
            <person name="Riege K."/>
            <person name="Groth M."/>
            <person name="Westermann M."/>
            <person name="Marz M."/>
            <person name="Spaller T."/>
            <person name="Winckler T."/>
            <person name="Schaap P."/>
            <person name="Glockner G."/>
        </authorList>
    </citation>
    <scope>NUCLEOTIDE SEQUENCE [LARGE SCALE GENOMIC DNA]</scope>
    <source>
        <strain evidence="3 4">Jena</strain>
    </source>
</reference>
<feature type="region of interest" description="Disordered" evidence="2">
    <location>
        <begin position="162"/>
        <end position="203"/>
    </location>
</feature>
<evidence type="ECO:0000313" key="4">
    <source>
        <dbReference type="Proteomes" id="UP000241769"/>
    </source>
</evidence>
<evidence type="ECO:0000256" key="2">
    <source>
        <dbReference type="SAM" id="MobiDB-lite"/>
    </source>
</evidence>
<keyword evidence="1" id="KW-0175">Coiled coil</keyword>
<accession>A0A2P6MW78</accession>